<evidence type="ECO:0000256" key="1">
    <source>
        <dbReference type="ARBA" id="ARBA00003524"/>
    </source>
</evidence>
<comment type="subcellular location">
    <subcellularLocation>
        <location evidence="2">Secreted</location>
    </subcellularLocation>
</comment>
<keyword evidence="7" id="KW-0732">Signal</keyword>
<evidence type="ECO:0000256" key="5">
    <source>
        <dbReference type="ARBA" id="ARBA00022702"/>
    </source>
</evidence>
<comment type="function">
    <text evidence="1">Somatostatin inhibits the release of somatotropin.</text>
</comment>
<feature type="signal peptide" evidence="7">
    <location>
        <begin position="1"/>
        <end position="27"/>
    </location>
</feature>
<feature type="domain" description="Somatostatin/Cortistatin C-terminal" evidence="8">
    <location>
        <begin position="95"/>
        <end position="110"/>
    </location>
</feature>
<comment type="similarity">
    <text evidence="3">Belongs to the somatostatin family.</text>
</comment>
<evidence type="ECO:0000256" key="6">
    <source>
        <dbReference type="ARBA" id="ARBA00023157"/>
    </source>
</evidence>
<dbReference type="Pfam" id="PF03002">
    <property type="entry name" value="Somatostatin"/>
    <property type="match status" value="1"/>
</dbReference>
<keyword evidence="10" id="KW-1185">Reference proteome</keyword>
<feature type="chain" id="PRO_5034863417" description="Somatostatin/Cortistatin C-terminal domain-containing protein" evidence="7">
    <location>
        <begin position="28"/>
        <end position="110"/>
    </location>
</feature>
<accession>A0A8C6UQL2</accession>
<proteinExistence type="inferred from homology"/>
<dbReference type="Ensembl" id="ENSNMLT00000041531.1">
    <property type="protein sequence ID" value="ENSNMLP00000037294.1"/>
    <property type="gene ID" value="ENSNMLG00000023081.1"/>
</dbReference>
<evidence type="ECO:0000256" key="4">
    <source>
        <dbReference type="ARBA" id="ARBA00022525"/>
    </source>
</evidence>
<evidence type="ECO:0000256" key="2">
    <source>
        <dbReference type="ARBA" id="ARBA00004613"/>
    </source>
</evidence>
<evidence type="ECO:0000256" key="7">
    <source>
        <dbReference type="SAM" id="SignalP"/>
    </source>
</evidence>
<dbReference type="AlphaFoldDB" id="A0A8C6UQL2"/>
<keyword evidence="6" id="KW-1015">Disulfide bond</keyword>
<keyword evidence="4" id="KW-0964">Secreted</keyword>
<evidence type="ECO:0000313" key="10">
    <source>
        <dbReference type="Proteomes" id="UP000694523"/>
    </source>
</evidence>
<reference evidence="9" key="2">
    <citation type="submission" date="2025-09" db="UniProtKB">
        <authorList>
            <consortium name="Ensembl"/>
        </authorList>
    </citation>
    <scope>IDENTIFICATION</scope>
</reference>
<evidence type="ECO:0000259" key="8">
    <source>
        <dbReference type="Pfam" id="PF03002"/>
    </source>
</evidence>
<name>A0A8C6UQL2_9GOBI</name>
<keyword evidence="5" id="KW-0372">Hormone</keyword>
<dbReference type="Proteomes" id="UP000694523">
    <property type="component" value="Unplaced"/>
</dbReference>
<dbReference type="InterPro" id="IPR018142">
    <property type="entry name" value="Somatostatin/Cortistatin_C"/>
</dbReference>
<organism evidence="9 10">
    <name type="scientific">Neogobius melanostomus</name>
    <name type="common">round goby</name>
    <dbReference type="NCBI Taxonomy" id="47308"/>
    <lineage>
        <taxon>Eukaryota</taxon>
        <taxon>Metazoa</taxon>
        <taxon>Chordata</taxon>
        <taxon>Craniata</taxon>
        <taxon>Vertebrata</taxon>
        <taxon>Euteleostomi</taxon>
        <taxon>Actinopterygii</taxon>
        <taxon>Neopterygii</taxon>
        <taxon>Teleostei</taxon>
        <taxon>Neoteleostei</taxon>
        <taxon>Acanthomorphata</taxon>
        <taxon>Gobiaria</taxon>
        <taxon>Gobiiformes</taxon>
        <taxon>Gobioidei</taxon>
        <taxon>Gobiidae</taxon>
        <taxon>Benthophilinae</taxon>
        <taxon>Neogobiini</taxon>
        <taxon>Neogobius</taxon>
    </lineage>
</organism>
<evidence type="ECO:0000313" key="9">
    <source>
        <dbReference type="Ensembl" id="ENSNMLP00000037294.1"/>
    </source>
</evidence>
<sequence length="110" mass="12255">QSSSSSAQMQCVLASVLLLSMLVLAESTELEESPEPMDLGQDLQQDLELTRHRLLQSAGLLFGDFAYLSHICTSFQLAEGHVILQRSEDSADRIRKPGCKNFYWKGFTSC</sequence>
<protein>
    <recommendedName>
        <fullName evidence="8">Somatostatin/Cortistatin C-terminal domain-containing protein</fullName>
    </recommendedName>
</protein>
<reference evidence="9" key="1">
    <citation type="submission" date="2025-08" db="UniProtKB">
        <authorList>
            <consortium name="Ensembl"/>
        </authorList>
    </citation>
    <scope>IDENTIFICATION</scope>
</reference>
<evidence type="ECO:0000256" key="3">
    <source>
        <dbReference type="ARBA" id="ARBA00008327"/>
    </source>
</evidence>
<dbReference type="GO" id="GO:0005576">
    <property type="term" value="C:extracellular region"/>
    <property type="evidence" value="ECO:0007669"/>
    <property type="project" value="UniProtKB-SubCell"/>
</dbReference>
<dbReference type="GO" id="GO:0005179">
    <property type="term" value="F:hormone activity"/>
    <property type="evidence" value="ECO:0007669"/>
    <property type="project" value="UniProtKB-KW"/>
</dbReference>